<feature type="region of interest" description="Disordered" evidence="1">
    <location>
        <begin position="107"/>
        <end position="236"/>
    </location>
</feature>
<evidence type="ECO:0000313" key="3">
    <source>
        <dbReference type="Proteomes" id="UP000187203"/>
    </source>
</evidence>
<protein>
    <submittedName>
        <fullName evidence="2">Uncharacterized protein</fullName>
    </submittedName>
</protein>
<accession>A0A1R3KQT2</accession>
<feature type="compositionally biased region" description="Basic and acidic residues" evidence="1">
    <location>
        <begin position="145"/>
        <end position="167"/>
    </location>
</feature>
<proteinExistence type="predicted"/>
<name>A0A1R3KQT2_9ROSI</name>
<dbReference type="EMBL" id="AWUE01012353">
    <property type="protein sequence ID" value="OMP09462.1"/>
    <property type="molecule type" value="Genomic_DNA"/>
</dbReference>
<evidence type="ECO:0000256" key="1">
    <source>
        <dbReference type="SAM" id="MobiDB-lite"/>
    </source>
</evidence>
<comment type="caution">
    <text evidence="2">The sequence shown here is derived from an EMBL/GenBank/DDBJ whole genome shotgun (WGS) entry which is preliminary data.</text>
</comment>
<dbReference type="AlphaFoldDB" id="A0A1R3KQT2"/>
<dbReference type="Proteomes" id="UP000187203">
    <property type="component" value="Unassembled WGS sequence"/>
</dbReference>
<feature type="region of interest" description="Disordered" evidence="1">
    <location>
        <begin position="27"/>
        <end position="65"/>
    </location>
</feature>
<reference evidence="3" key="1">
    <citation type="submission" date="2013-09" db="EMBL/GenBank/DDBJ databases">
        <title>Corchorus olitorius genome sequencing.</title>
        <authorList>
            <person name="Alam M."/>
            <person name="Haque M.S."/>
            <person name="Islam M.S."/>
            <person name="Emdad E.M."/>
            <person name="Islam M.M."/>
            <person name="Ahmed B."/>
            <person name="Halim A."/>
            <person name="Hossen Q.M.M."/>
            <person name="Hossain M.Z."/>
            <person name="Ahmed R."/>
            <person name="Khan M.M."/>
            <person name="Islam R."/>
            <person name="Rashid M.M."/>
            <person name="Khan S.A."/>
            <person name="Rahman M.S."/>
            <person name="Alam M."/>
            <person name="Yahiya A.S."/>
            <person name="Khan M.S."/>
            <person name="Azam M.S."/>
            <person name="Haque T."/>
            <person name="Lashkar M.Z.H."/>
            <person name="Akhand A.I."/>
            <person name="Morshed G."/>
            <person name="Roy S."/>
            <person name="Uddin K.S."/>
            <person name="Rabeya T."/>
            <person name="Hossain A.S."/>
            <person name="Chowdhury A."/>
            <person name="Snigdha A.R."/>
            <person name="Mortoza M.S."/>
            <person name="Matin S.A."/>
            <person name="Hoque S.M.E."/>
            <person name="Islam M.K."/>
            <person name="Roy D.K."/>
            <person name="Haider R."/>
            <person name="Moosa M.M."/>
            <person name="Elias S.M."/>
            <person name="Hasan A.M."/>
            <person name="Jahan S."/>
            <person name="Shafiuddin M."/>
            <person name="Mahmood N."/>
            <person name="Shommy N.S."/>
        </authorList>
    </citation>
    <scope>NUCLEOTIDE SEQUENCE [LARGE SCALE GENOMIC DNA]</scope>
    <source>
        <strain evidence="3">cv. O-4</strain>
    </source>
</reference>
<organism evidence="2 3">
    <name type="scientific">Corchorus olitorius</name>
    <dbReference type="NCBI Taxonomy" id="93759"/>
    <lineage>
        <taxon>Eukaryota</taxon>
        <taxon>Viridiplantae</taxon>
        <taxon>Streptophyta</taxon>
        <taxon>Embryophyta</taxon>
        <taxon>Tracheophyta</taxon>
        <taxon>Spermatophyta</taxon>
        <taxon>Magnoliopsida</taxon>
        <taxon>eudicotyledons</taxon>
        <taxon>Gunneridae</taxon>
        <taxon>Pentapetalae</taxon>
        <taxon>rosids</taxon>
        <taxon>malvids</taxon>
        <taxon>Malvales</taxon>
        <taxon>Malvaceae</taxon>
        <taxon>Grewioideae</taxon>
        <taxon>Apeibeae</taxon>
        <taxon>Corchorus</taxon>
    </lineage>
</organism>
<sequence length="313" mass="34298">MSDSPLKNPLAIDLSDEAIGWAKKKYKKRRSGASLDRGMGDVNNEGLSEVVPLNGSSGNVPLQGVSYKDRVTGNFEEDDSTWEEWVEEEGGDDSIMFDEAVWDVEDGEGFDSSLSSSSAPAPSPNETLNTGFVPWMIVQRRSRRPVREIEEKGKSKTTLGKEHDSRNRFQSLQGLKSDSREKLKEVMRETSKAPNAEDASKSSTGVNGFGRKIWKPKKDLGNKSSHKVTGKEEIKGKMKNPVSQFKAGVDVPQLYSVFEDGKIIGPPPGFSFKAGSSKPVNFDPERLEELVGSNSFGLLNSLIKPDGGVVDVR</sequence>
<gene>
    <name evidence="2" type="ORF">COLO4_05448</name>
</gene>
<keyword evidence="3" id="KW-1185">Reference proteome</keyword>
<feature type="compositionally biased region" description="Basic and acidic residues" evidence="1">
    <location>
        <begin position="177"/>
        <end position="191"/>
    </location>
</feature>
<evidence type="ECO:0000313" key="2">
    <source>
        <dbReference type="EMBL" id="OMP09462.1"/>
    </source>
</evidence>